<reference evidence="1 2" key="1">
    <citation type="submission" date="2019-03" db="EMBL/GenBank/DDBJ databases">
        <title>Draft genome sequences of novel Actinobacteria.</title>
        <authorList>
            <person name="Sahin N."/>
            <person name="Ay H."/>
            <person name="Saygin H."/>
        </authorList>
    </citation>
    <scope>NUCLEOTIDE SEQUENCE [LARGE SCALE GENOMIC DNA]</scope>
    <source>
        <strain evidence="1 2">DSM 45941</strain>
    </source>
</reference>
<organism evidence="1 2">
    <name type="scientific">Actinomadura darangshiensis</name>
    <dbReference type="NCBI Taxonomy" id="705336"/>
    <lineage>
        <taxon>Bacteria</taxon>
        <taxon>Bacillati</taxon>
        <taxon>Actinomycetota</taxon>
        <taxon>Actinomycetes</taxon>
        <taxon>Streptosporangiales</taxon>
        <taxon>Thermomonosporaceae</taxon>
        <taxon>Actinomadura</taxon>
    </lineage>
</organism>
<dbReference type="OrthoDB" id="8421706at2"/>
<name>A0A4R5C062_9ACTN</name>
<dbReference type="RefSeq" id="WP_132192468.1">
    <property type="nucleotide sequence ID" value="NZ_SMKY01000001.1"/>
</dbReference>
<sequence>MELEPVDKGWVPTACTLPTAERPLRVAAFDSFFSEAVTEVHPAGPGRVRMALRDEPQIAGRAAELAVRETGCCSFFTFTLTASGGTLALEVSVDDRHIEVLDALAARAAEAMDAPRSDS</sequence>
<dbReference type="AlphaFoldDB" id="A0A4R5C062"/>
<gene>
    <name evidence="1" type="ORF">E1293_00245</name>
</gene>
<evidence type="ECO:0000313" key="2">
    <source>
        <dbReference type="Proteomes" id="UP000295578"/>
    </source>
</evidence>
<evidence type="ECO:0000313" key="1">
    <source>
        <dbReference type="EMBL" id="TDD92938.1"/>
    </source>
</evidence>
<comment type="caution">
    <text evidence="1">The sequence shown here is derived from an EMBL/GenBank/DDBJ whole genome shotgun (WGS) entry which is preliminary data.</text>
</comment>
<dbReference type="EMBL" id="SMKY01000001">
    <property type="protein sequence ID" value="TDD92938.1"/>
    <property type="molecule type" value="Genomic_DNA"/>
</dbReference>
<accession>A0A4R5C062</accession>
<keyword evidence="2" id="KW-1185">Reference proteome</keyword>
<evidence type="ECO:0008006" key="3">
    <source>
        <dbReference type="Google" id="ProtNLM"/>
    </source>
</evidence>
<proteinExistence type="predicted"/>
<protein>
    <recommendedName>
        <fullName evidence="3">Arsenate reductase</fullName>
    </recommendedName>
</protein>
<dbReference type="Proteomes" id="UP000295578">
    <property type="component" value="Unassembled WGS sequence"/>
</dbReference>